<feature type="domain" description="Peptidase S8/S53" evidence="6">
    <location>
        <begin position="90"/>
        <end position="290"/>
    </location>
</feature>
<dbReference type="SUPFAM" id="SSF52743">
    <property type="entry name" value="Subtilisin-like"/>
    <property type="match status" value="1"/>
</dbReference>
<evidence type="ECO:0000256" key="2">
    <source>
        <dbReference type="ARBA" id="ARBA00022670"/>
    </source>
</evidence>
<dbReference type="STRING" id="39482.ERS852491_04432"/>
<comment type="similarity">
    <text evidence="1 5">Belongs to the peptidase S8 family.</text>
</comment>
<evidence type="ECO:0000256" key="3">
    <source>
        <dbReference type="ARBA" id="ARBA00022801"/>
    </source>
</evidence>
<dbReference type="PROSITE" id="PS00136">
    <property type="entry name" value="SUBTILASE_ASP"/>
    <property type="match status" value="1"/>
</dbReference>
<proteinExistence type="inferred from homology"/>
<reference evidence="7 8" key="1">
    <citation type="submission" date="2015-09" db="EMBL/GenBank/DDBJ databases">
        <authorList>
            <consortium name="Pathogen Informatics"/>
        </authorList>
    </citation>
    <scope>NUCLEOTIDE SEQUENCE [LARGE SCALE GENOMIC DNA]</scope>
    <source>
        <strain evidence="7 8">2789STDY5834876</strain>
    </source>
</reference>
<evidence type="ECO:0000313" key="8">
    <source>
        <dbReference type="Proteomes" id="UP000095544"/>
    </source>
</evidence>
<dbReference type="PROSITE" id="PS51892">
    <property type="entry name" value="SUBTILASE"/>
    <property type="match status" value="1"/>
</dbReference>
<keyword evidence="3 7" id="KW-0378">Hydrolase</keyword>
<dbReference type="PANTHER" id="PTHR43806">
    <property type="entry name" value="PEPTIDASE S8"/>
    <property type="match status" value="1"/>
</dbReference>
<dbReference type="PIRSF" id="PIRSF037894">
    <property type="entry name" value="Subtilisin_rel_CspABC"/>
    <property type="match status" value="1"/>
</dbReference>
<evidence type="ECO:0000313" key="7">
    <source>
        <dbReference type="EMBL" id="CUP16401.1"/>
    </source>
</evidence>
<evidence type="ECO:0000259" key="6">
    <source>
        <dbReference type="Pfam" id="PF00082"/>
    </source>
</evidence>
<keyword evidence="2" id="KW-0645">Protease</keyword>
<dbReference type="InterPro" id="IPR000209">
    <property type="entry name" value="Peptidase_S8/S53_dom"/>
</dbReference>
<dbReference type="Proteomes" id="UP000095544">
    <property type="component" value="Unassembled WGS sequence"/>
</dbReference>
<dbReference type="GO" id="GO:0006508">
    <property type="term" value="P:proteolysis"/>
    <property type="evidence" value="ECO:0007669"/>
    <property type="project" value="UniProtKB-KW"/>
</dbReference>
<dbReference type="InterPro" id="IPR050131">
    <property type="entry name" value="Peptidase_S8_subtilisin-like"/>
</dbReference>
<dbReference type="Pfam" id="PF00082">
    <property type="entry name" value="Peptidase_S8"/>
    <property type="match status" value="2"/>
</dbReference>
<dbReference type="Gene3D" id="2.60.120.1290">
    <property type="match status" value="1"/>
</dbReference>
<evidence type="ECO:0000256" key="5">
    <source>
        <dbReference type="PROSITE-ProRule" id="PRU01240"/>
    </source>
</evidence>
<name>A0A174L0J8_9FIRM</name>
<dbReference type="CDD" id="cd07478">
    <property type="entry name" value="Peptidases_S8_CspA-like"/>
    <property type="match status" value="1"/>
</dbReference>
<dbReference type="EC" id="3.4.21.110" evidence="7"/>
<feature type="domain" description="Peptidase S8/S53" evidence="6">
    <location>
        <begin position="424"/>
        <end position="546"/>
    </location>
</feature>
<dbReference type="InterPro" id="IPR034045">
    <property type="entry name" value="Pep_S8_CspA-like"/>
</dbReference>
<dbReference type="Gene3D" id="3.40.50.200">
    <property type="entry name" value="Peptidase S8/S53 domain"/>
    <property type="match status" value="1"/>
</dbReference>
<comment type="caution">
    <text evidence="5">Lacks conserved residue(s) required for the propagation of feature annotation.</text>
</comment>
<organism evidence="7 8">
    <name type="scientific">Faecalicatena contorta</name>
    <dbReference type="NCBI Taxonomy" id="39482"/>
    <lineage>
        <taxon>Bacteria</taxon>
        <taxon>Bacillati</taxon>
        <taxon>Bacillota</taxon>
        <taxon>Clostridia</taxon>
        <taxon>Lachnospirales</taxon>
        <taxon>Lachnospiraceae</taxon>
        <taxon>Faecalicatena</taxon>
    </lineage>
</organism>
<dbReference type="InterPro" id="IPR022398">
    <property type="entry name" value="Peptidase_S8_His-AS"/>
</dbReference>
<dbReference type="PROSITE" id="PS00137">
    <property type="entry name" value="SUBTILASE_HIS"/>
    <property type="match status" value="1"/>
</dbReference>
<dbReference type="EMBL" id="CYZU01000062">
    <property type="protein sequence ID" value="CUP16401.1"/>
    <property type="molecule type" value="Genomic_DNA"/>
</dbReference>
<dbReference type="RefSeq" id="WP_055154984.1">
    <property type="nucleotide sequence ID" value="NZ_CYZU01000062.1"/>
</dbReference>
<protein>
    <submittedName>
        <fullName evidence="7">C5a peptidase</fullName>
        <ecNumber evidence="7">3.4.21.110</ecNumber>
    </submittedName>
</protein>
<dbReference type="PRINTS" id="PR00723">
    <property type="entry name" value="SUBTILISIN"/>
</dbReference>
<keyword evidence="4" id="KW-0720">Serine protease</keyword>
<gene>
    <name evidence="7" type="primary">scpA_1</name>
    <name evidence="7" type="ORF">ERS852491_04432</name>
</gene>
<dbReference type="AlphaFoldDB" id="A0A174L0J8"/>
<dbReference type="InterPro" id="IPR023827">
    <property type="entry name" value="Peptidase_S8_Asp-AS"/>
</dbReference>
<dbReference type="GO" id="GO:0004252">
    <property type="term" value="F:serine-type endopeptidase activity"/>
    <property type="evidence" value="ECO:0007669"/>
    <property type="project" value="InterPro"/>
</dbReference>
<accession>A0A174L0J8</accession>
<sequence length="559" mass="62141">MNKIIDENYLDLIIDNMLVRNAESEDGQAIKINDRYSIINVLNPDPYPCELGETYPYHSVPGLFTPMSVLTTEDSGIGSLQNNSHLALYGHGVLVGLVDTGIDYRHPAFLTREGNSRIYSIWDQEDQNGISPEGFGYGTEYTNEDLNLALQSEYPLSIVPCQDTNGHGTAIASIIAGNVMDSASFRGIVTEAELIVVKLKPPKNNLRKLSFVHGDTECYQETDILLGLNYLRQKARELQRPMVICLAMGSSHGGHIGLGTLSDYLSRMVLNPGIDAVIAGGNEGSSRRHYYSRVSDEAYNHIFELEISKQDTLFGMEIWSEIPARLAVKITSPTGETTRFIQPQLGSCYAFDFIFESSRIYVNNITLEKENGDQLIMIRFENPSEGIWRFRLVNLEEEDYAFHAWLPAGDLISEETYFLASSPDTTVTEPGNAEYPLTVTAYNSLSSSTMPESSWGYTRNNRITPDIAAPGYQIACAYPDGRYGYISGTGAAAAHATGTIAMLLEWAVVKGYYPTITGYDVNRLIIRGADRSNHGYTYPNKNWGYGTLDIYSLLRKLNL</sequence>
<dbReference type="PANTHER" id="PTHR43806:SF11">
    <property type="entry name" value="CEREVISIN-RELATED"/>
    <property type="match status" value="1"/>
</dbReference>
<evidence type="ECO:0000256" key="1">
    <source>
        <dbReference type="ARBA" id="ARBA00011073"/>
    </source>
</evidence>
<dbReference type="InterPro" id="IPR036852">
    <property type="entry name" value="Peptidase_S8/S53_dom_sf"/>
</dbReference>
<dbReference type="InterPro" id="IPR015500">
    <property type="entry name" value="Peptidase_S8_subtilisin-rel"/>
</dbReference>
<dbReference type="InterPro" id="IPR017310">
    <property type="entry name" value="Pept_S8A_subtilisin_clostridia"/>
</dbReference>
<evidence type="ECO:0000256" key="4">
    <source>
        <dbReference type="ARBA" id="ARBA00022825"/>
    </source>
</evidence>